<evidence type="ECO:0000256" key="2">
    <source>
        <dbReference type="ARBA" id="ARBA00022676"/>
    </source>
</evidence>
<feature type="domain" description="Glycosyl transferase family 1" evidence="4">
    <location>
        <begin position="1090"/>
        <end position="1222"/>
    </location>
</feature>
<dbReference type="Gene3D" id="3.40.50.11090">
    <property type="match status" value="1"/>
</dbReference>
<protein>
    <submittedName>
        <fullName evidence="6">Glycosyltransferase</fullName>
    </submittedName>
</protein>
<dbReference type="Gene3D" id="3.40.50.300">
    <property type="entry name" value="P-loop containing nucleotide triphosphate hydrolases"/>
    <property type="match status" value="1"/>
</dbReference>
<evidence type="ECO:0000256" key="1">
    <source>
        <dbReference type="ARBA" id="ARBA00006739"/>
    </source>
</evidence>
<dbReference type="Proteomes" id="UP000613768">
    <property type="component" value="Unassembled WGS sequence"/>
</dbReference>
<keyword evidence="3" id="KW-0808">Transferase</keyword>
<dbReference type="SUPFAM" id="SSF53756">
    <property type="entry name" value="UDP-Glycosyltransferase/glycogen phosphorylase"/>
    <property type="match status" value="2"/>
</dbReference>
<dbReference type="Pfam" id="PF00534">
    <property type="entry name" value="Glycos_transf_1"/>
    <property type="match status" value="1"/>
</dbReference>
<keyword evidence="2" id="KW-0328">Glycosyltransferase</keyword>
<dbReference type="PANTHER" id="PTHR43179:SF12">
    <property type="entry name" value="GALACTOFURANOSYLTRANSFERASE GLFT2"/>
    <property type="match status" value="1"/>
</dbReference>
<evidence type="ECO:0000259" key="4">
    <source>
        <dbReference type="Pfam" id="PF00534"/>
    </source>
</evidence>
<dbReference type="SUPFAM" id="SSF52540">
    <property type="entry name" value="P-loop containing nucleoside triphosphate hydrolases"/>
    <property type="match status" value="1"/>
</dbReference>
<accession>A0AAW3ZID1</accession>
<proteinExistence type="inferred from homology"/>
<feature type="domain" description="Glycosyltransferase 2-like" evidence="5">
    <location>
        <begin position="603"/>
        <end position="702"/>
    </location>
</feature>
<dbReference type="GO" id="GO:0016757">
    <property type="term" value="F:glycosyltransferase activity"/>
    <property type="evidence" value="ECO:0007669"/>
    <property type="project" value="UniProtKB-KW"/>
</dbReference>
<reference evidence="6 7" key="1">
    <citation type="submission" date="2020-09" db="EMBL/GenBank/DDBJ databases">
        <title>Pseudoxanthomonas sp. CAU 1598 isolated from sand of Yaerae Beach.</title>
        <authorList>
            <person name="Kim W."/>
        </authorList>
    </citation>
    <scope>NUCLEOTIDE SEQUENCE [LARGE SCALE GENOMIC DNA]</scope>
    <source>
        <strain evidence="6 7">CAU 1598</strain>
    </source>
</reference>
<dbReference type="CDD" id="cd03801">
    <property type="entry name" value="GT4_PimA-like"/>
    <property type="match status" value="2"/>
</dbReference>
<evidence type="ECO:0000313" key="7">
    <source>
        <dbReference type="Proteomes" id="UP000613768"/>
    </source>
</evidence>
<dbReference type="InterPro" id="IPR029044">
    <property type="entry name" value="Nucleotide-diphossugar_trans"/>
</dbReference>
<dbReference type="Pfam" id="PF13692">
    <property type="entry name" value="Glyco_trans_1_4"/>
    <property type="match status" value="1"/>
</dbReference>
<keyword evidence="7" id="KW-1185">Reference proteome</keyword>
<sequence>MLTRLINLMGAYVGSDLELTDSGVGDENPKGFWERRDVRSANEHLLASVGCDWDRVAAWGKRDVPADAVKAFDKASKLVALKLDGNRPWVIKDPRLCLTAGYWLKNLEMPLPIHVVRNPLEVAVSLLKRNEFPLDLGLALWEKYTKSAAAALASTDCIRVTFDVLLNDPIQAVHSIYSALRDHGVRSIEMPSDKEISRFVDPKLRRSALNQHVESYSSHSAIRLYDSLVAGCALEEIARESLSETSFSTIVRHETVRAKLVAQVSRDLVGRDTEAATEPNETTKRSELQSFESGVVRLAELIPKFGEKLEWACGEIAKDSARRVQSERDRQLLEESLRRERQHVAQLHESIGIAEATRAQISLRARQLETELAGNQIIVSTLRGELERMTADRSAALLAVERERTDRREAELRSAYVRSSLQLRQQREAECLEALQRVVAGLEETICSSKSLASLGDLHELIRSVVGWLSDCRSAVEAIHSSWSWRIGSAVVAVPSLIAARRRDPNALDFLLGHLSNMERALSAALDSWLVQKSELQVEGVGLLRSLIEPTEMLRSIVAEAPRNTTEHSSSEQHRQLPWQTIGTVEPSPRCGSREPERRAAEIVVCVHNAPTDVERLLRSLEPDLSADQRLILVNDGSELETTRMLREFSVDSPFVVLLEHPIGRGYTKAANHGLRHSTAEFVVLLNSDTIVPRGWVQGMLNCAFSSERIGLVGTMSNAASWQSIPDCLGFDGQFVVNPLPPGVSVSRMAQLTRLHPAAGFPRVPLLNGFCLGIKRSVIAEIGFLDEESFPRGYGEENDYCLRAANAGFEMAVATDVYIYHSKSKSYGAKERDRLSADASERLREKHGESAISEAVRALRENLQLGHARASAKKAIRAALLPAWIANRSRELSVMFLLPVKGGGGGSHSVVQEARAMYLRGIRVAVAVKKSSEEHFRGVYSDVRELSGFVFFYRDDAELAAVAADFRVVVATVFHSVALAKKIVGQHSEKVLVYYIQDYEPLFFEEGSEHYQQAVNSYGLVPQMVGMAKTSWICRTVASKHPTKMHRISPSIDHDVYFPRAEPKPHDRLVVSAMIRPSTPRRAPVRTLLVAKELKQIFGNSIQFVFFGASKDDSIWAQEGAEFAECNLGELRREGVAEVLRSSDIFLDLSDYQAFGRTGLEAMACGCVPAVPKEGGGDEYAVDGENALVIDTTVDSPVQIAHIVASAASNQELLQRMAKNGIATAARYSVESAALSELELFARLDSYDEASPTEATDSAPRIGVIHPTRGDGRPTGSAYIRSILPLQQLVSRSLIDVRNINCLSELDACDAVWVQRTAISHDEGIETLRSLQSSRRFRVIFEIDDRLWQMENGHCEFGSYDCESERIVELVRLADLVVVSTDSLRMDLARLNSNVHVIPNALDASLWRLGTSPAAPRDGEVLRILAMGTKTHGADLEMVMPALDKLWDRYEGRFVLDLVGMTASAPVRPWINVCECEDSEYPAFVSWLRETNRWHIGIAPLAPSAFNGSKSRIKILDLWALGLPVVASDIAEYRAMIQDGVDGFVASSSGQWATHIERLLLEPGFAAQMGRNGFQKLRSGHTLQVRWRHWWSAVARTLHLIDWSCESSDA</sequence>
<dbReference type="InterPro" id="IPR001173">
    <property type="entry name" value="Glyco_trans_2-like"/>
</dbReference>
<evidence type="ECO:0000313" key="6">
    <source>
        <dbReference type="EMBL" id="MBD8524892.1"/>
    </source>
</evidence>
<comment type="caution">
    <text evidence="6">The sequence shown here is derived from an EMBL/GenBank/DDBJ whole genome shotgun (WGS) entry which is preliminary data.</text>
</comment>
<dbReference type="Gene3D" id="3.40.50.2000">
    <property type="entry name" value="Glycogen Phosphorylase B"/>
    <property type="match status" value="2"/>
</dbReference>
<dbReference type="PANTHER" id="PTHR43179">
    <property type="entry name" value="RHAMNOSYLTRANSFERASE WBBL"/>
    <property type="match status" value="1"/>
</dbReference>
<dbReference type="SUPFAM" id="SSF53448">
    <property type="entry name" value="Nucleotide-diphospho-sugar transferases"/>
    <property type="match status" value="1"/>
</dbReference>
<gene>
    <name evidence="6" type="ORF">IFO71_03965</name>
</gene>
<dbReference type="EMBL" id="JACYTR010000005">
    <property type="protein sequence ID" value="MBD8524892.1"/>
    <property type="molecule type" value="Genomic_DNA"/>
</dbReference>
<name>A0AAW3ZID1_9GAMM</name>
<dbReference type="Pfam" id="PF00535">
    <property type="entry name" value="Glycos_transf_2"/>
    <property type="match status" value="1"/>
</dbReference>
<comment type="similarity">
    <text evidence="1">Belongs to the glycosyltransferase 2 family.</text>
</comment>
<dbReference type="InterPro" id="IPR001296">
    <property type="entry name" value="Glyco_trans_1"/>
</dbReference>
<organism evidence="6 7">
    <name type="scientific">Pseudomarimonas arenosa</name>
    <dbReference type="NCBI Taxonomy" id="2774145"/>
    <lineage>
        <taxon>Bacteria</taxon>
        <taxon>Pseudomonadati</taxon>
        <taxon>Pseudomonadota</taxon>
        <taxon>Gammaproteobacteria</taxon>
        <taxon>Lysobacterales</taxon>
        <taxon>Lysobacteraceae</taxon>
        <taxon>Pseudomarimonas</taxon>
    </lineage>
</organism>
<dbReference type="Gene3D" id="3.90.550.10">
    <property type="entry name" value="Spore Coat Polysaccharide Biosynthesis Protein SpsA, Chain A"/>
    <property type="match status" value="1"/>
</dbReference>
<evidence type="ECO:0000256" key="3">
    <source>
        <dbReference type="ARBA" id="ARBA00022679"/>
    </source>
</evidence>
<dbReference type="InterPro" id="IPR027417">
    <property type="entry name" value="P-loop_NTPase"/>
</dbReference>
<evidence type="ECO:0000259" key="5">
    <source>
        <dbReference type="Pfam" id="PF00535"/>
    </source>
</evidence>